<dbReference type="EMBL" id="GBXM01074308">
    <property type="protein sequence ID" value="JAH34269.1"/>
    <property type="molecule type" value="Transcribed_RNA"/>
</dbReference>
<proteinExistence type="predicted"/>
<name>A0A0E9SUW0_ANGAN</name>
<accession>A0A0E9SUW0</accession>
<dbReference type="AlphaFoldDB" id="A0A0E9SUW0"/>
<keyword evidence="1" id="KW-1133">Transmembrane helix</keyword>
<evidence type="ECO:0000313" key="2">
    <source>
        <dbReference type="EMBL" id="JAH45091.1"/>
    </source>
</evidence>
<sequence length="75" mass="8535">MRLRNGTVATAIIFLTSFLSLSWYTAWQNGKGKRAHIRVGLSLPNRKYRLACTAAGLLLNQTARRYKKSNVLLKR</sequence>
<organism evidence="2">
    <name type="scientific">Anguilla anguilla</name>
    <name type="common">European freshwater eel</name>
    <name type="synonym">Muraena anguilla</name>
    <dbReference type="NCBI Taxonomy" id="7936"/>
    <lineage>
        <taxon>Eukaryota</taxon>
        <taxon>Metazoa</taxon>
        <taxon>Chordata</taxon>
        <taxon>Craniata</taxon>
        <taxon>Vertebrata</taxon>
        <taxon>Euteleostomi</taxon>
        <taxon>Actinopterygii</taxon>
        <taxon>Neopterygii</taxon>
        <taxon>Teleostei</taxon>
        <taxon>Anguilliformes</taxon>
        <taxon>Anguillidae</taxon>
        <taxon>Anguilla</taxon>
    </lineage>
</organism>
<protein>
    <submittedName>
        <fullName evidence="2">Uncharacterized protein</fullName>
    </submittedName>
</protein>
<reference evidence="2" key="1">
    <citation type="submission" date="2014-11" db="EMBL/GenBank/DDBJ databases">
        <authorList>
            <person name="Amaro Gonzalez C."/>
        </authorList>
    </citation>
    <scope>NUCLEOTIDE SEQUENCE</scope>
</reference>
<reference evidence="2" key="2">
    <citation type="journal article" date="2015" name="Fish Shellfish Immunol.">
        <title>Early steps in the European eel (Anguilla anguilla)-Vibrio vulnificus interaction in the gills: Role of the RtxA13 toxin.</title>
        <authorList>
            <person name="Callol A."/>
            <person name="Pajuelo D."/>
            <person name="Ebbesson L."/>
            <person name="Teles M."/>
            <person name="MacKenzie S."/>
            <person name="Amaro C."/>
        </authorList>
    </citation>
    <scope>NUCLEOTIDE SEQUENCE</scope>
</reference>
<dbReference type="EMBL" id="GBXM01063486">
    <property type="protein sequence ID" value="JAH45091.1"/>
    <property type="molecule type" value="Transcribed_RNA"/>
</dbReference>
<evidence type="ECO:0000256" key="1">
    <source>
        <dbReference type="SAM" id="Phobius"/>
    </source>
</evidence>
<keyword evidence="1" id="KW-0472">Membrane</keyword>
<keyword evidence="1" id="KW-0812">Transmembrane</keyword>
<feature type="transmembrane region" description="Helical" evidence="1">
    <location>
        <begin position="6"/>
        <end position="27"/>
    </location>
</feature>